<evidence type="ECO:0000313" key="4">
    <source>
        <dbReference type="Proteomes" id="UP000663859"/>
    </source>
</evidence>
<dbReference type="AlphaFoldDB" id="A0A8J2BSF8"/>
<evidence type="ECO:0008006" key="5">
    <source>
        <dbReference type="Google" id="ProtNLM"/>
    </source>
</evidence>
<feature type="region of interest" description="Disordered" evidence="1">
    <location>
        <begin position="257"/>
        <end position="284"/>
    </location>
</feature>
<evidence type="ECO:0000256" key="2">
    <source>
        <dbReference type="SAM" id="SignalP"/>
    </source>
</evidence>
<feature type="compositionally biased region" description="Basic and acidic residues" evidence="1">
    <location>
        <begin position="106"/>
        <end position="116"/>
    </location>
</feature>
<name>A0A8J2BSF8_9BACT</name>
<gene>
    <name evidence="3" type="ORF">MPNT_20195</name>
</gene>
<dbReference type="RefSeq" id="WP_174581991.1">
    <property type="nucleotide sequence ID" value="NZ_CAJNOB010000012.1"/>
</dbReference>
<reference evidence="3" key="1">
    <citation type="submission" date="2021-02" db="EMBL/GenBank/DDBJ databases">
        <authorList>
            <person name="Cremers G."/>
            <person name="Picone N."/>
        </authorList>
    </citation>
    <scope>NUCLEOTIDE SEQUENCE</scope>
    <source>
        <strain evidence="3">PQ17</strain>
    </source>
</reference>
<feature type="chain" id="PRO_5035300021" description="Outer membrane lipoprotein-sorting protein" evidence="2">
    <location>
        <begin position="24"/>
        <end position="284"/>
    </location>
</feature>
<protein>
    <recommendedName>
        <fullName evidence="5">Outer membrane lipoprotein-sorting protein</fullName>
    </recommendedName>
</protein>
<accession>A0A8J2BSF8</accession>
<keyword evidence="4" id="KW-1185">Reference proteome</keyword>
<comment type="caution">
    <text evidence="3">The sequence shown here is derived from an EMBL/GenBank/DDBJ whole genome shotgun (WGS) entry which is preliminary data.</text>
</comment>
<evidence type="ECO:0000313" key="3">
    <source>
        <dbReference type="EMBL" id="CAF0696340.1"/>
    </source>
</evidence>
<sequence length="284" mass="31628">MRVSVCVLLVLGVVALQSGRATSALPSPSPELPPVDEVLSRVIQRDEETSKALGEYRYSETVRLEKLDDEGKVVGSTELEVLCDPKEGIVLLSEPKEQGEDPPDTDESKRKATKESEKIKAAISLRELIPHFRIQLLGTDEWKGQPAYALGFEPKRNEPHQNWLQKVLYNLRGVSLVSMRDYSVLDTRASLTQPVELAWILAQMKQLDCHYEAQPIGPWYGPARLEIEYRLSYVVGGSRRRQILTMHDFVPRQQAQAVPSALPPGVSPPPAPPPLAPVPESVSR</sequence>
<feature type="compositionally biased region" description="Pro residues" evidence="1">
    <location>
        <begin position="261"/>
        <end position="277"/>
    </location>
</feature>
<dbReference type="EMBL" id="CAJNOB010000012">
    <property type="protein sequence ID" value="CAF0696340.1"/>
    <property type="molecule type" value="Genomic_DNA"/>
</dbReference>
<dbReference type="Proteomes" id="UP000663859">
    <property type="component" value="Unassembled WGS sequence"/>
</dbReference>
<feature type="signal peptide" evidence="2">
    <location>
        <begin position="1"/>
        <end position="23"/>
    </location>
</feature>
<organism evidence="3 4">
    <name type="scientific">Candidatus Methylacidithermus pantelleriae</name>
    <dbReference type="NCBI Taxonomy" id="2744239"/>
    <lineage>
        <taxon>Bacteria</taxon>
        <taxon>Pseudomonadati</taxon>
        <taxon>Verrucomicrobiota</taxon>
        <taxon>Methylacidiphilae</taxon>
        <taxon>Methylacidiphilales</taxon>
        <taxon>Methylacidiphilaceae</taxon>
        <taxon>Candidatus Methylacidithermus</taxon>
    </lineage>
</organism>
<proteinExistence type="predicted"/>
<keyword evidence="2" id="KW-0732">Signal</keyword>
<evidence type="ECO:0000256" key="1">
    <source>
        <dbReference type="SAM" id="MobiDB-lite"/>
    </source>
</evidence>
<feature type="region of interest" description="Disordered" evidence="1">
    <location>
        <begin position="93"/>
        <end position="116"/>
    </location>
</feature>